<dbReference type="InterPro" id="IPR001791">
    <property type="entry name" value="Laminin_G"/>
</dbReference>
<feature type="compositionally biased region" description="Pro residues" evidence="7">
    <location>
        <begin position="616"/>
        <end position="625"/>
    </location>
</feature>
<dbReference type="SMART" id="SM00282">
    <property type="entry name" value="LamG"/>
    <property type="match status" value="1"/>
</dbReference>
<feature type="compositionally biased region" description="Low complexity" evidence="7">
    <location>
        <begin position="626"/>
        <end position="639"/>
    </location>
</feature>
<feature type="domain" description="Laminin G" evidence="10">
    <location>
        <begin position="46"/>
        <end position="184"/>
    </location>
</feature>
<feature type="compositionally biased region" description="Basic and acidic residues" evidence="7">
    <location>
        <begin position="184"/>
        <end position="194"/>
    </location>
</feature>
<evidence type="ECO:0000313" key="11">
    <source>
        <dbReference type="EMBL" id="ELK34192.1"/>
    </source>
</evidence>
<reference evidence="12" key="1">
    <citation type="journal article" date="2013" name="Science">
        <title>Comparative analysis of bat genomes provides insight into the evolution of flight and immunity.</title>
        <authorList>
            <person name="Zhang G."/>
            <person name="Cowled C."/>
            <person name="Shi Z."/>
            <person name="Huang Z."/>
            <person name="Bishop-Lilly K.A."/>
            <person name="Fang X."/>
            <person name="Wynne J.W."/>
            <person name="Xiong Z."/>
            <person name="Baker M.L."/>
            <person name="Zhao W."/>
            <person name="Tachedjian M."/>
            <person name="Zhu Y."/>
            <person name="Zhou P."/>
            <person name="Jiang X."/>
            <person name="Ng J."/>
            <person name="Yang L."/>
            <person name="Wu L."/>
            <person name="Xiao J."/>
            <person name="Feng Y."/>
            <person name="Chen Y."/>
            <person name="Sun X."/>
            <person name="Zhang Y."/>
            <person name="Marsh G.A."/>
            <person name="Crameri G."/>
            <person name="Broder C.C."/>
            <person name="Frey K.G."/>
            <person name="Wang L.F."/>
            <person name="Wang J."/>
        </authorList>
    </citation>
    <scope>NUCLEOTIDE SEQUENCE [LARGE SCALE GENOMIC DNA]</scope>
</reference>
<dbReference type="Pfam" id="PF01391">
    <property type="entry name" value="Collagen"/>
    <property type="match status" value="1"/>
</dbReference>
<dbReference type="SUPFAM" id="SSF49899">
    <property type="entry name" value="Concanavalin A-like lectins/glucanases"/>
    <property type="match status" value="1"/>
</dbReference>
<keyword evidence="2" id="KW-0964">Secreted</keyword>
<dbReference type="AlphaFoldDB" id="L5M777"/>
<evidence type="ECO:0000256" key="7">
    <source>
        <dbReference type="SAM" id="MobiDB-lite"/>
    </source>
</evidence>
<feature type="region of interest" description="Disordered" evidence="7">
    <location>
        <begin position="604"/>
        <end position="711"/>
    </location>
</feature>
<feature type="region of interest" description="Disordered" evidence="7">
    <location>
        <begin position="410"/>
        <end position="445"/>
    </location>
</feature>
<dbReference type="InterPro" id="IPR048287">
    <property type="entry name" value="TSPN-like_N"/>
</dbReference>
<proteinExistence type="predicted"/>
<name>L5M777_MYODS</name>
<gene>
    <name evidence="11" type="ORF">MDA_GLEAN10021537</name>
</gene>
<evidence type="ECO:0000256" key="6">
    <source>
        <dbReference type="ARBA" id="ARBA00023278"/>
    </source>
</evidence>
<keyword evidence="8" id="KW-0812">Transmembrane</keyword>
<evidence type="ECO:0000259" key="10">
    <source>
        <dbReference type="SMART" id="SM00282"/>
    </source>
</evidence>
<evidence type="ECO:0000256" key="8">
    <source>
        <dbReference type="SAM" id="Phobius"/>
    </source>
</evidence>
<evidence type="ECO:0000313" key="12">
    <source>
        <dbReference type="Proteomes" id="UP000010556"/>
    </source>
</evidence>
<keyword evidence="12" id="KW-1185">Reference proteome</keyword>
<keyword evidence="11" id="KW-0176">Collagen</keyword>
<dbReference type="GO" id="GO:0031012">
    <property type="term" value="C:extracellular matrix"/>
    <property type="evidence" value="ECO:0007669"/>
    <property type="project" value="TreeGrafter"/>
</dbReference>
<keyword evidence="4" id="KW-0732">Signal</keyword>
<comment type="subcellular location">
    <subcellularLocation>
        <location evidence="1">Secreted</location>
        <location evidence="1">Extracellular space</location>
        <location evidence="1">Extracellular matrix</location>
    </subcellularLocation>
</comment>
<evidence type="ECO:0000256" key="2">
    <source>
        <dbReference type="ARBA" id="ARBA00022525"/>
    </source>
</evidence>
<sequence>MEIIGLPLSPSVSFVPGYGGFPAYSFGPGANVGRPASVLIPPTFFRDFAISVIVKPSSDRGGMLFAIMDTDQTVIHLGLQLSAVEDGHQRVILYYTEPGSAVSREAAAFSVPVMTHRWNRFAVLVEGEEVILLVDCEEHSHAPFQRSSRALVFEPKTGLFVGSAGARKLEKFIGSIQQLTIHADPRAPEKRCEAEESSASGEASGLQETDGVTDGVAEILEADTYTQAPPKEAKVEPINTPPTPTFPSEDSELSGEPIPEGTLETTNLSAILNSSAEQGKSWVCLSPTDSGSYPAIQRSPGKNPTSDTIPRQQLVVCSRPEIGQRVLPFIRGITVSDQRSGDILNDTLEEVDAMNGVPVTDPGSGDGAFLHVTEESPHTEEDLATTVAAREPNVTISTAWDVEVAVSTAGEAEGGSVPTGGPALSMSTQDPGEGDTPSPDTEEGSAAISMEEAEMPNSTDKEAEASTVPTRETALFMSTQEPEEGVSLPVKLYSGEATSSPADSSAHHWAVTWSILMNQRIPITFFPFFFFSFISRPSSLIPDFFKGKALITSTCEDEEEEEEASKAPTGGPPPGTPTAAPEQAVTFGPSGEDLVAATMGEPLSRAEAEESGSAPPEGPPLPIPTVTPATTVPPVTSSGPPGPPGPPGLPGNPGKPGTDVFMGPPGSPGKNGAAGEPGPRYIEGSGTIRSRHEPRISGPNASNGLKGEKGDPGLKGERGMDGTSIVGPPGPRGPPGRIEVLPSSLINMTHGFMNLSDIPELTGPPGPDGMPGLPGFPVSTTVTVFPLCSMAVLIWFLPPGMLFSICLTKL</sequence>
<feature type="transmembrane region" description="Helical" evidence="8">
    <location>
        <begin position="784"/>
        <end position="807"/>
    </location>
</feature>
<evidence type="ECO:0000256" key="4">
    <source>
        <dbReference type="ARBA" id="ARBA00022729"/>
    </source>
</evidence>
<keyword evidence="6" id="KW-0379">Hydroxylation</keyword>
<feature type="region of interest" description="Disordered" evidence="7">
    <location>
        <begin position="553"/>
        <end position="586"/>
    </location>
</feature>
<evidence type="ECO:0000259" key="9">
    <source>
        <dbReference type="SMART" id="SM00210"/>
    </source>
</evidence>
<dbReference type="Proteomes" id="UP000010556">
    <property type="component" value="Unassembled WGS sequence"/>
</dbReference>
<dbReference type="InterPro" id="IPR050149">
    <property type="entry name" value="Collagen_superfamily"/>
</dbReference>
<dbReference type="PANTHER" id="PTHR24023">
    <property type="entry name" value="COLLAGEN ALPHA"/>
    <property type="match status" value="1"/>
</dbReference>
<dbReference type="GO" id="GO:0005581">
    <property type="term" value="C:collagen trimer"/>
    <property type="evidence" value="ECO:0007669"/>
    <property type="project" value="UniProtKB-KW"/>
</dbReference>
<dbReference type="EMBL" id="KB103229">
    <property type="protein sequence ID" value="ELK34192.1"/>
    <property type="molecule type" value="Genomic_DNA"/>
</dbReference>
<organism evidence="11 12">
    <name type="scientific">Myotis davidii</name>
    <name type="common">David's myotis</name>
    <dbReference type="NCBI Taxonomy" id="225400"/>
    <lineage>
        <taxon>Eukaryota</taxon>
        <taxon>Metazoa</taxon>
        <taxon>Chordata</taxon>
        <taxon>Craniata</taxon>
        <taxon>Vertebrata</taxon>
        <taxon>Euteleostomi</taxon>
        <taxon>Mammalia</taxon>
        <taxon>Eutheria</taxon>
        <taxon>Laurasiatheria</taxon>
        <taxon>Chiroptera</taxon>
        <taxon>Yangochiroptera</taxon>
        <taxon>Vespertilionidae</taxon>
        <taxon>Myotis</taxon>
    </lineage>
</organism>
<dbReference type="InterPro" id="IPR008160">
    <property type="entry name" value="Collagen"/>
</dbReference>
<feature type="region of interest" description="Disordered" evidence="7">
    <location>
        <begin position="224"/>
        <end position="256"/>
    </location>
</feature>
<accession>L5M777</accession>
<evidence type="ECO:0000256" key="1">
    <source>
        <dbReference type="ARBA" id="ARBA00004498"/>
    </source>
</evidence>
<feature type="region of interest" description="Disordered" evidence="7">
    <location>
        <begin position="184"/>
        <end position="210"/>
    </location>
</feature>
<evidence type="ECO:0000256" key="5">
    <source>
        <dbReference type="ARBA" id="ARBA00022737"/>
    </source>
</evidence>
<dbReference type="PANTHER" id="PTHR24023:SF1082">
    <property type="entry name" value="COLLAGEN TRIPLE HELIX REPEAT"/>
    <property type="match status" value="1"/>
</dbReference>
<keyword evidence="5" id="KW-0677">Repeat</keyword>
<keyword evidence="3" id="KW-0272">Extracellular matrix</keyword>
<feature type="compositionally biased region" description="Pro residues" evidence="7">
    <location>
        <begin position="640"/>
        <end position="650"/>
    </location>
</feature>
<evidence type="ECO:0000256" key="3">
    <source>
        <dbReference type="ARBA" id="ARBA00022530"/>
    </source>
</evidence>
<keyword evidence="8" id="KW-0472">Membrane</keyword>
<feature type="domain" description="Thrombospondin-like N-terminal" evidence="9">
    <location>
        <begin position="1"/>
        <end position="185"/>
    </location>
</feature>
<dbReference type="CDD" id="cd00110">
    <property type="entry name" value="LamG"/>
    <property type="match status" value="1"/>
</dbReference>
<dbReference type="InterPro" id="IPR013320">
    <property type="entry name" value="ConA-like_dom_sf"/>
</dbReference>
<protein>
    <submittedName>
        <fullName evidence="11">Collagen alpha-1(XV) chain</fullName>
    </submittedName>
</protein>
<dbReference type="GO" id="GO:0005615">
    <property type="term" value="C:extracellular space"/>
    <property type="evidence" value="ECO:0007669"/>
    <property type="project" value="TreeGrafter"/>
</dbReference>
<keyword evidence="8" id="KW-1133">Transmembrane helix</keyword>
<dbReference type="SMART" id="SM00210">
    <property type="entry name" value="TSPN"/>
    <property type="match status" value="1"/>
</dbReference>
<dbReference type="FunFam" id="2.60.120.200:FF:000039">
    <property type="entry name" value="Collagen XV alpha 1 chain"/>
    <property type="match status" value="1"/>
</dbReference>
<dbReference type="Gene3D" id="2.60.120.200">
    <property type="match status" value="1"/>
</dbReference>